<dbReference type="Proteomes" id="UP000189660">
    <property type="component" value="Chromosome"/>
</dbReference>
<evidence type="ECO:0000313" key="3">
    <source>
        <dbReference type="Proteomes" id="UP000189660"/>
    </source>
</evidence>
<dbReference type="NCBIfam" id="NF046118">
    <property type="entry name" value="T4SS_BAB2_0123"/>
    <property type="match status" value="1"/>
</dbReference>
<evidence type="ECO:0000313" key="2">
    <source>
        <dbReference type="EMBL" id="AQT42016.1"/>
    </source>
</evidence>
<keyword evidence="1" id="KW-1133">Transmembrane helix</keyword>
<gene>
    <name evidence="2" type="ORF">BBC0178_005180</name>
</gene>
<keyword evidence="1" id="KW-0812">Transmembrane</keyword>
<dbReference type="OrthoDB" id="7925660at2"/>
<keyword evidence="1" id="KW-0472">Membrane</keyword>
<name>A0A1U9M9M4_9HYPH</name>
<accession>A0A1U9M9M4</accession>
<feature type="transmembrane region" description="Helical" evidence="1">
    <location>
        <begin position="6"/>
        <end position="24"/>
    </location>
</feature>
<dbReference type="AlphaFoldDB" id="A0A1U9M9M4"/>
<dbReference type="KEGG" id="bapa:BBC0178_005180"/>
<keyword evidence="3" id="KW-1185">Reference proteome</keyword>
<dbReference type="EMBL" id="CP015820">
    <property type="protein sequence ID" value="AQT42016.1"/>
    <property type="molecule type" value="Genomic_DNA"/>
</dbReference>
<evidence type="ECO:0000256" key="1">
    <source>
        <dbReference type="SAM" id="Phobius"/>
    </source>
</evidence>
<protein>
    <submittedName>
        <fullName evidence="2">Uncharacterized protein</fullName>
    </submittedName>
</protein>
<organism evidence="2 3">
    <name type="scientific">Bartonella apihabitans</name>
    <dbReference type="NCBI Taxonomy" id="2750929"/>
    <lineage>
        <taxon>Bacteria</taxon>
        <taxon>Pseudomonadati</taxon>
        <taxon>Pseudomonadota</taxon>
        <taxon>Alphaproteobacteria</taxon>
        <taxon>Hyphomicrobiales</taxon>
        <taxon>Bartonellaceae</taxon>
        <taxon>Bartonella</taxon>
    </lineage>
</organism>
<proteinExistence type="predicted"/>
<reference evidence="2 3" key="1">
    <citation type="submission" date="2016-11" db="EMBL/GenBank/DDBJ databases">
        <title>Comparative genomics of Bartonella apis.</title>
        <authorList>
            <person name="Engel P."/>
        </authorList>
    </citation>
    <scope>NUCLEOTIDE SEQUENCE [LARGE SCALE GENOMIC DNA]</scope>
    <source>
        <strain evidence="2 3">BBC0178</strain>
    </source>
</reference>
<sequence>MNWFIINIIGAVLAMTSVGVFVITSRKLASTIRLGRQLAEQVHAATSSLDRAVRALREEHQDFRDENKKLDARITESSRIRREVDRSVAHMETIRNQLQGDFNRLRGILTAQSHGPTTNSAPTTHSVNQQTMQNNGLPVFVQRRVHKSDLGNRVQF</sequence>